<organism evidence="7 8">
    <name type="scientific">Leptospira noumeaensis</name>
    <dbReference type="NCBI Taxonomy" id="2484964"/>
    <lineage>
        <taxon>Bacteria</taxon>
        <taxon>Pseudomonadati</taxon>
        <taxon>Spirochaetota</taxon>
        <taxon>Spirochaetia</taxon>
        <taxon>Leptospirales</taxon>
        <taxon>Leptospiraceae</taxon>
        <taxon>Leptospira</taxon>
    </lineage>
</organism>
<keyword evidence="6" id="KW-0732">Signal</keyword>
<evidence type="ECO:0000313" key="7">
    <source>
        <dbReference type="EMBL" id="TGK82199.1"/>
    </source>
</evidence>
<feature type="chain" id="PRO_5020387831" evidence="6">
    <location>
        <begin position="30"/>
        <end position="491"/>
    </location>
</feature>
<dbReference type="PANTHER" id="PTHR30026:SF20">
    <property type="entry name" value="OUTER MEMBRANE PROTEIN TOLC"/>
    <property type="match status" value="1"/>
</dbReference>
<keyword evidence="8" id="KW-1185">Reference proteome</keyword>
<evidence type="ECO:0000313" key="8">
    <source>
        <dbReference type="Proteomes" id="UP000298009"/>
    </source>
</evidence>
<keyword evidence="4" id="KW-0472">Membrane</keyword>
<proteinExistence type="predicted"/>
<name>A0A4R9I9N9_9LEPT</name>
<comment type="caution">
    <text evidence="7">The sequence shown here is derived from an EMBL/GenBank/DDBJ whole genome shotgun (WGS) entry which is preliminary data.</text>
</comment>
<dbReference type="GO" id="GO:0015288">
    <property type="term" value="F:porin activity"/>
    <property type="evidence" value="ECO:0007669"/>
    <property type="project" value="TreeGrafter"/>
</dbReference>
<dbReference type="OrthoDB" id="345107at2"/>
<evidence type="ECO:0000256" key="6">
    <source>
        <dbReference type="SAM" id="SignalP"/>
    </source>
</evidence>
<evidence type="ECO:0000256" key="1">
    <source>
        <dbReference type="ARBA" id="ARBA00004442"/>
    </source>
</evidence>
<evidence type="ECO:0000256" key="4">
    <source>
        <dbReference type="ARBA" id="ARBA00023136"/>
    </source>
</evidence>
<dbReference type="GO" id="GO:0015562">
    <property type="term" value="F:efflux transmembrane transporter activity"/>
    <property type="evidence" value="ECO:0007669"/>
    <property type="project" value="InterPro"/>
</dbReference>
<gene>
    <name evidence="7" type="ORF">EHQ24_13105</name>
</gene>
<sequence>MKMNLVNSYLFRFCLFLMGSFLISFCSSSPDIKVADGVVEDSLRKITGVTTKDLERTLSKNSMGLDDLFVLAVEKTERIALKNEAANQAQYGKNKAMAGFLPTLSYVYNKFYSIPGHTSDPTPLDNYKTYQAIQSENYASLLPSRTTSSNLPPTVGAGSRLLLSFPLSNGLLAYQDYKAYTSLAEQRRMEAKFEAGRMYMEIALAYYNVLQLEDSLNQAEESLHLHLEAAKEKRRLFSLGRILRYELLNSETAVTNAQAVLEDTRSQLEQVQLTLSAMVGMESKIPLENSVPRFKSPNIENVDDVLVKRYDVISSKKGIEVAKANESKAMFGFAPNVAVNTFYSFPTPGQTHTKDVTAQLAITMPLTPLTQYADLEMAESATKQAKLTASQTRRAAVQEIQNAIQSLKNSEKLFGIYEKAYQFALDTLKSQESAYHLGRTSLVDLIGTKISTLNSKMALQKMDYQRHLNRVVLGVATGELPLLTDSQSSEE</sequence>
<feature type="signal peptide" evidence="6">
    <location>
        <begin position="1"/>
        <end position="29"/>
    </location>
</feature>
<dbReference type="Gene3D" id="1.20.1600.10">
    <property type="entry name" value="Outer membrane efflux proteins (OEP)"/>
    <property type="match status" value="1"/>
</dbReference>
<dbReference type="AlphaFoldDB" id="A0A4R9I9N9"/>
<dbReference type="InterPro" id="IPR051906">
    <property type="entry name" value="TolC-like"/>
</dbReference>
<dbReference type="GO" id="GO:0009279">
    <property type="term" value="C:cell outer membrane"/>
    <property type="evidence" value="ECO:0007669"/>
    <property type="project" value="UniProtKB-SubCell"/>
</dbReference>
<keyword evidence="5" id="KW-0998">Cell outer membrane</keyword>
<dbReference type="PANTHER" id="PTHR30026">
    <property type="entry name" value="OUTER MEMBRANE PROTEIN TOLC"/>
    <property type="match status" value="1"/>
</dbReference>
<comment type="subcellular location">
    <subcellularLocation>
        <location evidence="1">Cell outer membrane</location>
    </subcellularLocation>
</comment>
<evidence type="ECO:0000256" key="2">
    <source>
        <dbReference type="ARBA" id="ARBA00022452"/>
    </source>
</evidence>
<reference evidence="7" key="1">
    <citation type="journal article" date="2019" name="PLoS Negl. Trop. Dis.">
        <title>Revisiting the worldwide diversity of Leptospira species in the environment.</title>
        <authorList>
            <person name="Vincent A.T."/>
            <person name="Schiettekatte O."/>
            <person name="Bourhy P."/>
            <person name="Veyrier F.J."/>
            <person name="Picardeau M."/>
        </authorList>
    </citation>
    <scope>NUCLEOTIDE SEQUENCE [LARGE SCALE GENOMIC DNA]</scope>
    <source>
        <strain evidence="7">201800287</strain>
    </source>
</reference>
<dbReference type="GO" id="GO:1990281">
    <property type="term" value="C:efflux pump complex"/>
    <property type="evidence" value="ECO:0007669"/>
    <property type="project" value="TreeGrafter"/>
</dbReference>
<keyword evidence="2" id="KW-1134">Transmembrane beta strand</keyword>
<dbReference type="Proteomes" id="UP000298009">
    <property type="component" value="Unassembled WGS sequence"/>
</dbReference>
<accession>A0A4R9I9N9</accession>
<dbReference type="EMBL" id="RQFK01000026">
    <property type="protein sequence ID" value="TGK82199.1"/>
    <property type="molecule type" value="Genomic_DNA"/>
</dbReference>
<evidence type="ECO:0000256" key="5">
    <source>
        <dbReference type="ARBA" id="ARBA00023237"/>
    </source>
</evidence>
<dbReference type="SUPFAM" id="SSF56954">
    <property type="entry name" value="Outer membrane efflux proteins (OEP)"/>
    <property type="match status" value="1"/>
</dbReference>
<keyword evidence="3" id="KW-0812">Transmembrane</keyword>
<evidence type="ECO:0000256" key="3">
    <source>
        <dbReference type="ARBA" id="ARBA00022692"/>
    </source>
</evidence>
<protein>
    <submittedName>
        <fullName evidence="7">TolC family protein</fullName>
    </submittedName>
</protein>